<dbReference type="PANTHER" id="PTHR43617:SF2">
    <property type="entry name" value="UPF0039 PROTEIN SLL0451"/>
    <property type="match status" value="1"/>
</dbReference>
<name>A0A8T5UYQ0_9EURY</name>
<organism evidence="2 3">
    <name type="scientific">Methanobacterium spitsbergense</name>
    <dbReference type="NCBI Taxonomy" id="2874285"/>
    <lineage>
        <taxon>Archaea</taxon>
        <taxon>Methanobacteriati</taxon>
        <taxon>Methanobacteriota</taxon>
        <taxon>Methanomada group</taxon>
        <taxon>Methanobacteria</taxon>
        <taxon>Methanobacteriales</taxon>
        <taxon>Methanobacteriaceae</taxon>
        <taxon>Methanobacterium</taxon>
    </lineage>
</organism>
<protein>
    <submittedName>
        <fullName evidence="2">N-acetyltransferase</fullName>
    </submittedName>
</protein>
<dbReference type="EMBL" id="JAIOUQ010000001">
    <property type="protein sequence ID" value="MBZ2164545.1"/>
    <property type="molecule type" value="Genomic_DNA"/>
</dbReference>
<keyword evidence="3" id="KW-1185">Reference proteome</keyword>
<proteinExistence type="predicted"/>
<dbReference type="CDD" id="cd04301">
    <property type="entry name" value="NAT_SF"/>
    <property type="match status" value="1"/>
</dbReference>
<dbReference type="InterPro" id="IPR000182">
    <property type="entry name" value="GNAT_dom"/>
</dbReference>
<dbReference type="Gene3D" id="3.40.630.30">
    <property type="match status" value="1"/>
</dbReference>
<dbReference type="AlphaFoldDB" id="A0A8T5UYQ0"/>
<dbReference type="PROSITE" id="PS51186">
    <property type="entry name" value="GNAT"/>
    <property type="match status" value="1"/>
</dbReference>
<accession>A0A8T5UYQ0</accession>
<reference evidence="3" key="1">
    <citation type="journal article" date="2022" name="Microbiol. Resour. Announc.">
        <title>Draft Genome Sequence of a Methanogenic Archaeon from West Spitsbergen Permafrost.</title>
        <authorList>
            <person name="Trubitsyn V."/>
            <person name="Rivkina E."/>
            <person name="Shcherbakova V."/>
        </authorList>
    </citation>
    <scope>NUCLEOTIDE SEQUENCE [LARGE SCALE GENOMIC DNA]</scope>
    <source>
        <strain evidence="3">VT</strain>
    </source>
</reference>
<dbReference type="PANTHER" id="PTHR43617">
    <property type="entry name" value="L-AMINO ACID N-ACETYLTRANSFERASE"/>
    <property type="match status" value="1"/>
</dbReference>
<dbReference type="Pfam" id="PF13527">
    <property type="entry name" value="Acetyltransf_9"/>
    <property type="match status" value="1"/>
</dbReference>
<dbReference type="InterPro" id="IPR050276">
    <property type="entry name" value="MshD_Acetyltransferase"/>
</dbReference>
<comment type="caution">
    <text evidence="2">The sequence shown here is derived from an EMBL/GenBank/DDBJ whole genome shotgun (WGS) entry which is preliminary data.</text>
</comment>
<dbReference type="GO" id="GO:0016747">
    <property type="term" value="F:acyltransferase activity, transferring groups other than amino-acyl groups"/>
    <property type="evidence" value="ECO:0007669"/>
    <property type="project" value="InterPro"/>
</dbReference>
<dbReference type="Proteomes" id="UP000825933">
    <property type="component" value="Unassembled WGS sequence"/>
</dbReference>
<evidence type="ECO:0000259" key="1">
    <source>
        <dbReference type="PROSITE" id="PS51186"/>
    </source>
</evidence>
<evidence type="ECO:0000313" key="2">
    <source>
        <dbReference type="EMBL" id="MBZ2164545.1"/>
    </source>
</evidence>
<dbReference type="RefSeq" id="WP_223790223.1">
    <property type="nucleotide sequence ID" value="NZ_JAIOUQ010000001.1"/>
</dbReference>
<feature type="domain" description="N-acetyltransferase" evidence="1">
    <location>
        <begin position="1"/>
        <end position="147"/>
    </location>
</feature>
<sequence>MIIRMEKTDDHSTIREVNLKAFPSDVEATLVERIRNSMDVISMVATVEDKVVGHILFSPLTIENDKESFPALILAPIAVLPEYQNQGIGSKLVEKGIVECRNQGHSIIILVGHPEFYPRFGFKPAEQNGIQHPFEVPEDVFMVYELVTDALCRVNGVLKYSMAFDDLL</sequence>
<gene>
    <name evidence="2" type="ORF">K8N75_00555</name>
</gene>
<dbReference type="InterPro" id="IPR016181">
    <property type="entry name" value="Acyl_CoA_acyltransferase"/>
</dbReference>
<dbReference type="SUPFAM" id="SSF55729">
    <property type="entry name" value="Acyl-CoA N-acyltransferases (Nat)"/>
    <property type="match status" value="1"/>
</dbReference>
<evidence type="ECO:0000313" key="3">
    <source>
        <dbReference type="Proteomes" id="UP000825933"/>
    </source>
</evidence>